<keyword evidence="1" id="KW-0472">Membrane</keyword>
<feature type="transmembrane region" description="Helical" evidence="1">
    <location>
        <begin position="48"/>
        <end position="77"/>
    </location>
</feature>
<sequence>MEDNKGNGENNRILNPELQDKIDELAVIIDKSKLKDYVDLINDPLRLIYVNFIMGLARGLGMAIGFSALAALVFYILRSWVNLPLIGQGIAKLLDIIDAYR</sequence>
<dbReference type="RefSeq" id="WP_074210036.1">
    <property type="nucleotide sequence ID" value="NZ_FSRH01000003.1"/>
</dbReference>
<dbReference type="Pfam" id="PF18910">
    <property type="entry name" value="DUF5665"/>
    <property type="match status" value="1"/>
</dbReference>
<reference evidence="2 3" key="1">
    <citation type="submission" date="2014-03" db="EMBL/GenBank/DDBJ databases">
        <title>Genome sequence of Clostridium litorale W6, DSM 5388.</title>
        <authorList>
            <person name="Poehlein A."/>
            <person name="Jagirdar A."/>
            <person name="Khonsari B."/>
            <person name="Chibani C.M."/>
            <person name="Gutierrez Gutierrez D.A."/>
            <person name="Davydova E."/>
            <person name="Alghaithi H.S."/>
            <person name="Nair K.P."/>
            <person name="Dhamotharan K."/>
            <person name="Chandran L."/>
            <person name="G W."/>
            <person name="Daniel R."/>
        </authorList>
    </citation>
    <scope>NUCLEOTIDE SEQUENCE [LARGE SCALE GENOMIC DNA]</scope>
    <source>
        <strain evidence="2 3">W6</strain>
    </source>
</reference>
<evidence type="ECO:0000313" key="2">
    <source>
        <dbReference type="EMBL" id="KDR94198.1"/>
    </source>
</evidence>
<keyword evidence="3" id="KW-1185">Reference proteome</keyword>
<proteinExistence type="predicted"/>
<evidence type="ECO:0000256" key="1">
    <source>
        <dbReference type="SAM" id="Phobius"/>
    </source>
</evidence>
<organism evidence="2 3">
    <name type="scientific">Peptoclostridium litorale DSM 5388</name>
    <dbReference type="NCBI Taxonomy" id="1121324"/>
    <lineage>
        <taxon>Bacteria</taxon>
        <taxon>Bacillati</taxon>
        <taxon>Bacillota</taxon>
        <taxon>Clostridia</taxon>
        <taxon>Peptostreptococcales</taxon>
        <taxon>Peptoclostridiaceae</taxon>
        <taxon>Peptoclostridium</taxon>
    </lineage>
</organism>
<dbReference type="InterPro" id="IPR043723">
    <property type="entry name" value="DUF5665"/>
</dbReference>
<accession>A0A069RBR1</accession>
<dbReference type="AlphaFoldDB" id="A0A069RBR1"/>
<comment type="caution">
    <text evidence="2">The sequence shown here is derived from an EMBL/GenBank/DDBJ whole genome shotgun (WGS) entry which is preliminary data.</text>
</comment>
<protein>
    <submittedName>
        <fullName evidence="2">Uncharacterized protein</fullName>
    </submittedName>
</protein>
<dbReference type="EMBL" id="JJMM01000026">
    <property type="protein sequence ID" value="KDR94198.1"/>
    <property type="molecule type" value="Genomic_DNA"/>
</dbReference>
<keyword evidence="1" id="KW-1133">Transmembrane helix</keyword>
<dbReference type="Proteomes" id="UP000027946">
    <property type="component" value="Unassembled WGS sequence"/>
</dbReference>
<gene>
    <name evidence="2" type="ORF">CLIT_23c04710</name>
</gene>
<dbReference type="STRING" id="1121324.CLIT_23c04710"/>
<keyword evidence="1" id="KW-0812">Transmembrane</keyword>
<name>A0A069RBR1_PEPLI</name>
<evidence type="ECO:0000313" key="3">
    <source>
        <dbReference type="Proteomes" id="UP000027946"/>
    </source>
</evidence>
<dbReference type="eggNOG" id="ENOG5032Z2B">
    <property type="taxonomic scope" value="Bacteria"/>
</dbReference>